<proteinExistence type="predicted"/>
<dbReference type="SMART" id="SM00320">
    <property type="entry name" value="WD40"/>
    <property type="match status" value="10"/>
</dbReference>
<dbReference type="Pfam" id="PF00400">
    <property type="entry name" value="WD40"/>
    <property type="match status" value="10"/>
</dbReference>
<dbReference type="CDD" id="cd00200">
    <property type="entry name" value="WD40"/>
    <property type="match status" value="1"/>
</dbReference>
<dbReference type="Gene3D" id="3.40.50.300">
    <property type="entry name" value="P-loop containing nucleotide triphosphate hydrolases"/>
    <property type="match status" value="1"/>
</dbReference>
<dbReference type="PROSITE" id="PS50837">
    <property type="entry name" value="NACHT"/>
    <property type="match status" value="1"/>
</dbReference>
<evidence type="ECO:0000259" key="4">
    <source>
        <dbReference type="PROSITE" id="PS50837"/>
    </source>
</evidence>
<dbReference type="Pfam" id="PF24883">
    <property type="entry name" value="NPHP3_N"/>
    <property type="match status" value="1"/>
</dbReference>
<dbReference type="PANTHER" id="PTHR19848">
    <property type="entry name" value="WD40 REPEAT PROTEIN"/>
    <property type="match status" value="1"/>
</dbReference>
<feature type="repeat" description="WD" evidence="3">
    <location>
        <begin position="889"/>
        <end position="930"/>
    </location>
</feature>
<dbReference type="SUPFAM" id="SSF50978">
    <property type="entry name" value="WD40 repeat-like"/>
    <property type="match status" value="2"/>
</dbReference>
<dbReference type="InterPro" id="IPR027417">
    <property type="entry name" value="P-loop_NTPase"/>
</dbReference>
<dbReference type="PANTHER" id="PTHR19848:SF8">
    <property type="entry name" value="F-BOX AND WD REPEAT DOMAIN CONTAINING 7"/>
    <property type="match status" value="1"/>
</dbReference>
<dbReference type="PROSITE" id="PS50294">
    <property type="entry name" value="WD_REPEATS_REGION"/>
    <property type="match status" value="9"/>
</dbReference>
<dbReference type="InterPro" id="IPR007111">
    <property type="entry name" value="NACHT_NTPase"/>
</dbReference>
<keyword evidence="2" id="KW-0677">Repeat</keyword>
<evidence type="ECO:0000313" key="5">
    <source>
        <dbReference type="EMBL" id="CAJ2508307.1"/>
    </source>
</evidence>
<dbReference type="InterPro" id="IPR010730">
    <property type="entry name" value="HET"/>
</dbReference>
<dbReference type="PRINTS" id="PR00320">
    <property type="entry name" value="GPROTEINBRPT"/>
</dbReference>
<feature type="repeat" description="WD" evidence="3">
    <location>
        <begin position="1183"/>
        <end position="1224"/>
    </location>
</feature>
<dbReference type="InterPro" id="IPR001680">
    <property type="entry name" value="WD40_rpt"/>
</dbReference>
<dbReference type="Proteomes" id="UP001295740">
    <property type="component" value="Unassembled WGS sequence"/>
</dbReference>
<evidence type="ECO:0000256" key="1">
    <source>
        <dbReference type="ARBA" id="ARBA00022574"/>
    </source>
</evidence>
<sequence length="1270" mass="140133">MRLLKLENDGSIRLTKDLVNNIPPYAILSHTWGDDEDEVTFQGITKGTGRSQRGYKKIEFCCKQAAQDNLDYSWVDTCCIDKSNSTELNEAINSMFRWYQYATRCYVYLSDVSKSVNLQVDELSRPVWKSGFRNSRWFTRGWTLQELIAPSSVEFFGSDNQRLGDKASLEVLLYDITGIPANALRNGPLPDFSIDERMTWSRGRETKRPEDKAYSLMGIFNVHMPLIYGEGEDKALIRLRKKIDSSLKSVLDKVPVVQGAAFDSHAEEHNPTCHPDTRVGLLRAISEWAKNTRAEAVFWLNGRAGTGKSTISRTLAASISKDGYLGASFFFKRGEGDRGGVSKFFTTLAAQLIKKKPALASHVKDVIDTDPDIFSKTLREQFEKLILEPLSKIPQDTGKSNTLVFVIDALDECESDRDVKLIIHLFSRANASQCPQLRIFITSRPELPIRLGFSDIKGTYQDLALHEMPQPVMRHDLSAYFKYELARIRDDYNQSVSTERQLPPKWPQQSEIQKLVEMAIPLFIFAATTCRFLADRNGGNPARKLHKVLVHRTTRQESKLDGTYLPVLNQMVAGCSIRERDEAIREFQNIVGSIAILASPLSTSALARMLNVAQDIIDARLDLLHSVLSIPSSSTSPVRLFHLSFRDFLLDPAKRQSLFWVDEKKTHKQLVTQCLRIMNENLQTDICKVQWPGTPQASIESRTINSNLPPELQYACQYWIFHAERAGDQVHDGGPVHDFLRQHFLHWTETLSLMGKATEILQNIKVLQSLSQAKTSIETLMFLTDAARFILANMSLISSWPLQTYCSALVFAPANSIIRTIFQLELPQWISLLPKVEAQWDTCLQTLEGHGGTVWSVAFSPDSRLVASGSVDRTVRLWSAETGVLQQTLEGHGGSVSSVAFSPDSRLVASGSVDRTVRLWSAETGALQQTLKGHGDWVSSVAFSPDSRLVASGSHDKTVRLWSAETGALQQTLKGHGDWVSSVAFSPDSRLVASGSHDKTVRLWSAETGALQQTLEGHGDWVSSVTFSPDSRLVASGSHDKTVRLWSAETGALQQTLEGHGGRVSSVAFSPDSRLVASGSHDRTVRLWSAETGALQQTLEGHGGTVSSVAFLPDSRLVASGSVDRTVRLWSAETGALQQTLEGHDSSVSSVAFSPDSRLVASGSHDRTVRLWSAETGALQQTLEGHGGTVSSVAFSPDSRLVASGSHDRTVRLWSAETGALQQTLEGHGGSVWSVMFSPDGLSLQTDAGAISLDGSQQHMTTSASAIGTG</sequence>
<evidence type="ECO:0000313" key="6">
    <source>
        <dbReference type="Proteomes" id="UP001295740"/>
    </source>
</evidence>
<name>A0AAI8VPF7_9PEZI</name>
<evidence type="ECO:0000256" key="2">
    <source>
        <dbReference type="ARBA" id="ARBA00022737"/>
    </source>
</evidence>
<reference evidence="5" key="1">
    <citation type="submission" date="2023-10" db="EMBL/GenBank/DDBJ databases">
        <authorList>
            <person name="Hackl T."/>
        </authorList>
    </citation>
    <scope>NUCLEOTIDE SEQUENCE</scope>
</reference>
<feature type="repeat" description="WD" evidence="3">
    <location>
        <begin position="931"/>
        <end position="972"/>
    </location>
</feature>
<feature type="repeat" description="WD" evidence="3">
    <location>
        <begin position="1141"/>
        <end position="1182"/>
    </location>
</feature>
<comment type="caution">
    <text evidence="5">The sequence shown here is derived from an EMBL/GenBank/DDBJ whole genome shotgun (WGS) entry which is preliminary data.</text>
</comment>
<gene>
    <name evidence="5" type="ORF">KHLLAP_LOCUS8775</name>
</gene>
<keyword evidence="1 3" id="KW-0853">WD repeat</keyword>
<accession>A0AAI8VPF7</accession>
<feature type="repeat" description="WD" evidence="3">
    <location>
        <begin position="1057"/>
        <end position="1098"/>
    </location>
</feature>
<dbReference type="Gene3D" id="2.130.10.10">
    <property type="entry name" value="YVTN repeat-like/Quinoprotein amine dehydrogenase"/>
    <property type="match status" value="5"/>
</dbReference>
<dbReference type="AlphaFoldDB" id="A0AAI8VPF7"/>
<feature type="domain" description="NACHT" evidence="4">
    <location>
        <begin position="296"/>
        <end position="445"/>
    </location>
</feature>
<dbReference type="InterPro" id="IPR056884">
    <property type="entry name" value="NPHP3-like_N"/>
</dbReference>
<feature type="repeat" description="WD" evidence="3">
    <location>
        <begin position="973"/>
        <end position="1014"/>
    </location>
</feature>
<evidence type="ECO:0000256" key="3">
    <source>
        <dbReference type="PROSITE-ProRule" id="PRU00221"/>
    </source>
</evidence>
<dbReference type="InterPro" id="IPR015943">
    <property type="entry name" value="WD40/YVTN_repeat-like_dom_sf"/>
</dbReference>
<dbReference type="InterPro" id="IPR036322">
    <property type="entry name" value="WD40_repeat_dom_sf"/>
</dbReference>
<feature type="repeat" description="WD" evidence="3">
    <location>
        <begin position="847"/>
        <end position="888"/>
    </location>
</feature>
<dbReference type="InterPro" id="IPR020472">
    <property type="entry name" value="WD40_PAC1"/>
</dbReference>
<feature type="repeat" description="WD" evidence="3">
    <location>
        <begin position="1099"/>
        <end position="1140"/>
    </location>
</feature>
<protein>
    <submittedName>
        <fullName evidence="5">Uu.00g094930.m01.CDS01</fullName>
    </submittedName>
</protein>
<dbReference type="SUPFAM" id="SSF52540">
    <property type="entry name" value="P-loop containing nucleoside triphosphate hydrolases"/>
    <property type="match status" value="1"/>
</dbReference>
<dbReference type="EMBL" id="CAUWAG010000010">
    <property type="protein sequence ID" value="CAJ2508307.1"/>
    <property type="molecule type" value="Genomic_DNA"/>
</dbReference>
<organism evidence="5 6">
    <name type="scientific">Anthostomella pinea</name>
    <dbReference type="NCBI Taxonomy" id="933095"/>
    <lineage>
        <taxon>Eukaryota</taxon>
        <taxon>Fungi</taxon>
        <taxon>Dikarya</taxon>
        <taxon>Ascomycota</taxon>
        <taxon>Pezizomycotina</taxon>
        <taxon>Sordariomycetes</taxon>
        <taxon>Xylariomycetidae</taxon>
        <taxon>Xylariales</taxon>
        <taxon>Xylariaceae</taxon>
        <taxon>Anthostomella</taxon>
    </lineage>
</organism>
<dbReference type="PROSITE" id="PS50082">
    <property type="entry name" value="WD_REPEATS_2"/>
    <property type="match status" value="9"/>
</dbReference>
<keyword evidence="6" id="KW-1185">Reference proteome</keyword>
<feature type="repeat" description="WD" evidence="3">
    <location>
        <begin position="1015"/>
        <end position="1056"/>
    </location>
</feature>
<dbReference type="Pfam" id="PF06985">
    <property type="entry name" value="HET"/>
    <property type="match status" value="1"/>
</dbReference>